<dbReference type="Proteomes" id="UP001363151">
    <property type="component" value="Unassembled WGS sequence"/>
</dbReference>
<dbReference type="PANTHER" id="PTHR10250">
    <property type="entry name" value="MICROSOMAL GLUTATHIONE S-TRANSFERASE"/>
    <property type="match status" value="1"/>
</dbReference>
<dbReference type="GO" id="GO:0004602">
    <property type="term" value="F:glutathione peroxidase activity"/>
    <property type="evidence" value="ECO:0007669"/>
    <property type="project" value="TreeGrafter"/>
</dbReference>
<gene>
    <name evidence="1" type="ORF">SO694_00035213</name>
</gene>
<evidence type="ECO:0000313" key="2">
    <source>
        <dbReference type="Proteomes" id="UP001363151"/>
    </source>
</evidence>
<dbReference type="SUPFAM" id="SSF161084">
    <property type="entry name" value="MAPEG domain-like"/>
    <property type="match status" value="1"/>
</dbReference>
<dbReference type="EMBL" id="JBBJCI010000367">
    <property type="protein sequence ID" value="KAK7232626.1"/>
    <property type="molecule type" value="Genomic_DNA"/>
</dbReference>
<proteinExistence type="predicted"/>
<organism evidence="1 2">
    <name type="scientific">Aureococcus anophagefferens</name>
    <name type="common">Harmful bloom alga</name>
    <dbReference type="NCBI Taxonomy" id="44056"/>
    <lineage>
        <taxon>Eukaryota</taxon>
        <taxon>Sar</taxon>
        <taxon>Stramenopiles</taxon>
        <taxon>Ochrophyta</taxon>
        <taxon>Pelagophyceae</taxon>
        <taxon>Pelagomonadales</taxon>
        <taxon>Pelagomonadaceae</taxon>
        <taxon>Aureococcus</taxon>
    </lineage>
</organism>
<dbReference type="GO" id="GO:0006691">
    <property type="term" value="P:leukotriene metabolic process"/>
    <property type="evidence" value="ECO:0007669"/>
    <property type="project" value="UniProtKB-ARBA"/>
</dbReference>
<dbReference type="GO" id="GO:0005635">
    <property type="term" value="C:nuclear envelope"/>
    <property type="evidence" value="ECO:0007669"/>
    <property type="project" value="TreeGrafter"/>
</dbReference>
<accession>A0ABR1FKN3</accession>
<evidence type="ECO:0000313" key="1">
    <source>
        <dbReference type="EMBL" id="KAK7232626.1"/>
    </source>
</evidence>
<dbReference type="GO" id="GO:0005783">
    <property type="term" value="C:endoplasmic reticulum"/>
    <property type="evidence" value="ECO:0007669"/>
    <property type="project" value="TreeGrafter"/>
</dbReference>
<dbReference type="PANTHER" id="PTHR10250:SF26">
    <property type="entry name" value="GLUTATHIONE S-TRANSFERASE 3, MITOCHONDRIAL"/>
    <property type="match status" value="1"/>
</dbReference>
<dbReference type="InterPro" id="IPR001129">
    <property type="entry name" value="Membr-assoc_MAPEG"/>
</dbReference>
<dbReference type="InterPro" id="IPR050997">
    <property type="entry name" value="MAPEG"/>
</dbReference>
<name>A0ABR1FKN3_AURAN</name>
<dbReference type="GO" id="GO:0004364">
    <property type="term" value="F:glutathione transferase activity"/>
    <property type="evidence" value="ECO:0007669"/>
    <property type="project" value="TreeGrafter"/>
</dbReference>
<comment type="caution">
    <text evidence="1">The sequence shown here is derived from an EMBL/GenBank/DDBJ whole genome shotgun (WGS) entry which is preliminary data.</text>
</comment>
<protein>
    <submittedName>
        <fullName evidence="1">Leukotriene-C4 synthase</fullName>
    </submittedName>
</protein>
<dbReference type="KEGG" id="aaf:AURANDRAFT_59981"/>
<dbReference type="GO" id="GO:0016020">
    <property type="term" value="C:membrane"/>
    <property type="evidence" value="ECO:0007669"/>
    <property type="project" value="UniProtKB-SubCell"/>
</dbReference>
<reference evidence="1 2" key="1">
    <citation type="submission" date="2024-03" db="EMBL/GenBank/DDBJ databases">
        <title>Aureococcus anophagefferens CCMP1851 and Kratosvirus quantuckense: Draft genome of a second virus-susceptible host strain in the model system.</title>
        <authorList>
            <person name="Chase E."/>
            <person name="Truchon A.R."/>
            <person name="Schepens W."/>
            <person name="Wilhelm S.W."/>
        </authorList>
    </citation>
    <scope>NUCLEOTIDE SEQUENCE [LARGE SCALE GENOMIC DNA]</scope>
    <source>
        <strain evidence="1 2">CCMP1851</strain>
    </source>
</reference>
<dbReference type="Gene3D" id="1.20.120.550">
    <property type="entry name" value="Membrane associated eicosanoid/glutathione metabolism-like domain"/>
    <property type="match status" value="1"/>
</dbReference>
<dbReference type="InterPro" id="IPR023352">
    <property type="entry name" value="MAPEG-like_dom_sf"/>
</dbReference>
<keyword evidence="2" id="KW-1185">Reference proteome</keyword>
<dbReference type="Pfam" id="PF01124">
    <property type="entry name" value="MAPEG"/>
    <property type="match status" value="1"/>
</dbReference>
<sequence length="144" mass="16146">MVALEIPSDYKYVLVIFACTFFMNAFLVVRVAKARKLYDVQYPNLYAPAGHKYAMEFNSVQRAHQNTLESMSTVITQMLVVGLFYPVFAAACGGLWTLGRIVYGIGYAFGPDKRVYGGLISHLGDLPLQIALIRVAYDAYTTWQ</sequence>